<gene>
    <name evidence="8" type="ORF">POCULU_LOCUS4232</name>
</gene>
<keyword evidence="4" id="KW-0808">Transferase</keyword>
<dbReference type="SMART" id="SM00811">
    <property type="entry name" value="Alpha_kinase"/>
    <property type="match status" value="1"/>
</dbReference>
<reference evidence="8" key="1">
    <citation type="submission" date="2021-06" db="EMBL/GenBank/DDBJ databases">
        <authorList>
            <person name="Kallberg Y."/>
            <person name="Tangrot J."/>
            <person name="Rosling A."/>
        </authorList>
    </citation>
    <scope>NUCLEOTIDE SEQUENCE</scope>
    <source>
        <strain evidence="8">IA702</strain>
    </source>
</reference>
<comment type="caution">
    <text evidence="8">The sequence shown here is derived from an EMBL/GenBank/DDBJ whole genome shotgun (WGS) entry which is preliminary data.</text>
</comment>
<evidence type="ECO:0000256" key="2">
    <source>
        <dbReference type="ARBA" id="ARBA00022525"/>
    </source>
</evidence>
<keyword evidence="2" id="KW-0964">Secreted</keyword>
<dbReference type="PANTHER" id="PTHR47763">
    <property type="entry name" value="ALPHA-PROTEIN KINASE VWKA"/>
    <property type="match status" value="1"/>
</dbReference>
<accession>A0A9N9FHW8</accession>
<dbReference type="Pfam" id="PF25106">
    <property type="entry name" value="VWA_4"/>
    <property type="match status" value="1"/>
</dbReference>
<sequence>MQKFFCFRRKAKSKSKAKDAEGKSDSKTTQITTATTTATLVTSALISDLEKQNLPEISSKRYIDGDESENSTAVVSSSLIPDLEKLNLPEERLKRYMNEVKEKESHADTELELRKKAVALRENAISKTLNKIKRSMEVDLCFVLDCTGSMHGHIAAAKDCILQVVNYVKSTNPSIKICVGFCGYRDHCDGNKRLQLLDFTSSCEKFRSYLSRVPATGGGDTPEDVLGGLNAAITKLSWRNGTRILLHIGDSPPHGRRYHTADDCYPDGDPNGLTAESVLKEMQMENILYFFGKVTNDTNTMVEVFRSIIGEFSVFDLIGGDPTTLIDRLYKAACSAITSSVTLTSTIGSDIKSVYSMRQKKLEMNTNEPDWEESKSHSGVLLWYRTPKTVGELKNHGYFNKSNLFSQSFSFKMSMEPFSAGAERYAYFGVDTKSEPNRKVVIKEYLSLKQHTNLIEKYLEAVEVSTVAHYLSVKFNLAIKRMDVKKVNFLEVKLLRSTIDFKTQYYTVEPRLQDAEFKRFNVNSGVIVELRPSLEAFAHFTYEYTNKYLVVYDLQGMELSDEFLLTDPAIHCIDPLRFGKTNLGVKGISNCFLANHKCNDICKKLGLGR</sequence>
<comment type="subcellular location">
    <subcellularLocation>
        <location evidence="1">Secreted</location>
    </subcellularLocation>
</comment>
<evidence type="ECO:0000259" key="7">
    <source>
        <dbReference type="PROSITE" id="PS51158"/>
    </source>
</evidence>
<dbReference type="InterPro" id="IPR056861">
    <property type="entry name" value="HMCN1-like_VWA"/>
</dbReference>
<organism evidence="8 9">
    <name type="scientific">Paraglomus occultum</name>
    <dbReference type="NCBI Taxonomy" id="144539"/>
    <lineage>
        <taxon>Eukaryota</taxon>
        <taxon>Fungi</taxon>
        <taxon>Fungi incertae sedis</taxon>
        <taxon>Mucoromycota</taxon>
        <taxon>Glomeromycotina</taxon>
        <taxon>Glomeromycetes</taxon>
        <taxon>Paraglomerales</taxon>
        <taxon>Paraglomeraceae</taxon>
        <taxon>Paraglomus</taxon>
    </lineage>
</organism>
<dbReference type="OrthoDB" id="301415at2759"/>
<dbReference type="Gene3D" id="3.30.200.20">
    <property type="entry name" value="Phosphorylase Kinase, domain 1"/>
    <property type="match status" value="1"/>
</dbReference>
<evidence type="ECO:0000256" key="6">
    <source>
        <dbReference type="ARBA" id="ARBA00022777"/>
    </source>
</evidence>
<dbReference type="InterPro" id="IPR036465">
    <property type="entry name" value="vWFA_dom_sf"/>
</dbReference>
<evidence type="ECO:0000256" key="4">
    <source>
        <dbReference type="ARBA" id="ARBA00022679"/>
    </source>
</evidence>
<evidence type="ECO:0000256" key="1">
    <source>
        <dbReference type="ARBA" id="ARBA00004613"/>
    </source>
</evidence>
<dbReference type="EMBL" id="CAJVPJ010000533">
    <property type="protein sequence ID" value="CAG8534725.1"/>
    <property type="molecule type" value="Genomic_DNA"/>
</dbReference>
<dbReference type="InterPro" id="IPR052969">
    <property type="entry name" value="Thr-specific_kinase-like"/>
</dbReference>
<dbReference type="Gene3D" id="3.40.50.410">
    <property type="entry name" value="von Willebrand factor, type A domain"/>
    <property type="match status" value="1"/>
</dbReference>
<dbReference type="PROSITE" id="PS51158">
    <property type="entry name" value="ALPHA_KINASE"/>
    <property type="match status" value="1"/>
</dbReference>
<dbReference type="AlphaFoldDB" id="A0A9N9FHW8"/>
<dbReference type="PANTHER" id="PTHR47763:SF4">
    <property type="entry name" value="ALPHA-PROTEIN KINASE VWKA"/>
    <property type="match status" value="1"/>
</dbReference>
<dbReference type="GO" id="GO:0004674">
    <property type="term" value="F:protein serine/threonine kinase activity"/>
    <property type="evidence" value="ECO:0007669"/>
    <property type="project" value="UniProtKB-KW"/>
</dbReference>
<dbReference type="Gene3D" id="3.20.200.10">
    <property type="entry name" value="MHCK/EF2 kinase"/>
    <property type="match status" value="1"/>
</dbReference>
<dbReference type="Proteomes" id="UP000789572">
    <property type="component" value="Unassembled WGS sequence"/>
</dbReference>
<keyword evidence="3" id="KW-0723">Serine/threonine-protein kinase</keyword>
<keyword evidence="6" id="KW-0418">Kinase</keyword>
<keyword evidence="9" id="KW-1185">Reference proteome</keyword>
<protein>
    <submittedName>
        <fullName evidence="8">7126_t:CDS:1</fullName>
    </submittedName>
</protein>
<dbReference type="Pfam" id="PF02816">
    <property type="entry name" value="Alpha_kinase"/>
    <property type="match status" value="1"/>
</dbReference>
<dbReference type="InterPro" id="IPR011009">
    <property type="entry name" value="Kinase-like_dom_sf"/>
</dbReference>
<dbReference type="SUPFAM" id="SSF56112">
    <property type="entry name" value="Protein kinase-like (PK-like)"/>
    <property type="match status" value="1"/>
</dbReference>
<name>A0A9N9FHW8_9GLOM</name>
<evidence type="ECO:0000313" key="8">
    <source>
        <dbReference type="EMBL" id="CAG8534725.1"/>
    </source>
</evidence>
<dbReference type="SUPFAM" id="SSF53300">
    <property type="entry name" value="vWA-like"/>
    <property type="match status" value="1"/>
</dbReference>
<evidence type="ECO:0000313" key="9">
    <source>
        <dbReference type="Proteomes" id="UP000789572"/>
    </source>
</evidence>
<dbReference type="GO" id="GO:0005524">
    <property type="term" value="F:ATP binding"/>
    <property type="evidence" value="ECO:0007669"/>
    <property type="project" value="InterPro"/>
</dbReference>
<evidence type="ECO:0000256" key="5">
    <source>
        <dbReference type="ARBA" id="ARBA00022729"/>
    </source>
</evidence>
<evidence type="ECO:0000256" key="3">
    <source>
        <dbReference type="ARBA" id="ARBA00022527"/>
    </source>
</evidence>
<dbReference type="CDD" id="cd00198">
    <property type="entry name" value="vWFA"/>
    <property type="match status" value="1"/>
</dbReference>
<dbReference type="InterPro" id="IPR004166">
    <property type="entry name" value="a-kinase_dom"/>
</dbReference>
<feature type="domain" description="Alpha-type protein kinase" evidence="7">
    <location>
        <begin position="363"/>
        <end position="609"/>
    </location>
</feature>
<keyword evidence="5" id="KW-0732">Signal</keyword>
<proteinExistence type="predicted"/>
<dbReference type="CDD" id="cd16970">
    <property type="entry name" value="Alpha_kinase_VwkA_like"/>
    <property type="match status" value="1"/>
</dbReference>